<dbReference type="KEGG" id="mcad:Pan265_14880"/>
<dbReference type="GO" id="GO:0004633">
    <property type="term" value="F:phosphopantothenoylcysteine decarboxylase activity"/>
    <property type="evidence" value="ECO:0007669"/>
    <property type="project" value="TreeGrafter"/>
</dbReference>
<evidence type="ECO:0000259" key="2">
    <source>
        <dbReference type="Pfam" id="PF02441"/>
    </source>
</evidence>
<dbReference type="InterPro" id="IPR003382">
    <property type="entry name" value="Flavoprotein"/>
</dbReference>
<evidence type="ECO:0000256" key="1">
    <source>
        <dbReference type="SAM" id="MobiDB-lite"/>
    </source>
</evidence>
<protein>
    <submittedName>
        <fullName evidence="3">Phosphopantothenoylcysteine decarboxylase</fullName>
    </submittedName>
</protein>
<dbReference type="EMBL" id="CP036280">
    <property type="protein sequence ID" value="QDU71636.1"/>
    <property type="molecule type" value="Genomic_DNA"/>
</dbReference>
<dbReference type="GO" id="GO:0071513">
    <property type="term" value="C:phosphopantothenoylcysteine decarboxylase complex"/>
    <property type="evidence" value="ECO:0007669"/>
    <property type="project" value="TreeGrafter"/>
</dbReference>
<evidence type="ECO:0000313" key="4">
    <source>
        <dbReference type="Proteomes" id="UP000320386"/>
    </source>
</evidence>
<dbReference type="RefSeq" id="WP_236254258.1">
    <property type="nucleotide sequence ID" value="NZ_CP036280.1"/>
</dbReference>
<dbReference type="GO" id="GO:0015937">
    <property type="term" value="P:coenzyme A biosynthetic process"/>
    <property type="evidence" value="ECO:0007669"/>
    <property type="project" value="TreeGrafter"/>
</dbReference>
<dbReference type="SUPFAM" id="SSF52507">
    <property type="entry name" value="Homo-oligomeric flavin-containing Cys decarboxylases, HFCD"/>
    <property type="match status" value="1"/>
</dbReference>
<proteinExistence type="predicted"/>
<dbReference type="AlphaFoldDB" id="A0A518BXF4"/>
<feature type="domain" description="Flavoprotein" evidence="2">
    <location>
        <begin position="24"/>
        <end position="198"/>
    </location>
</feature>
<evidence type="ECO:0000313" key="3">
    <source>
        <dbReference type="EMBL" id="QDU71636.1"/>
    </source>
</evidence>
<organism evidence="3 4">
    <name type="scientific">Mucisphaera calidilacus</name>
    <dbReference type="NCBI Taxonomy" id="2527982"/>
    <lineage>
        <taxon>Bacteria</taxon>
        <taxon>Pseudomonadati</taxon>
        <taxon>Planctomycetota</taxon>
        <taxon>Phycisphaerae</taxon>
        <taxon>Phycisphaerales</taxon>
        <taxon>Phycisphaeraceae</taxon>
        <taxon>Mucisphaera</taxon>
    </lineage>
</organism>
<dbReference type="InterPro" id="IPR036551">
    <property type="entry name" value="Flavin_trans-like"/>
</dbReference>
<feature type="region of interest" description="Disordered" evidence="1">
    <location>
        <begin position="1"/>
        <end position="20"/>
    </location>
</feature>
<keyword evidence="4" id="KW-1185">Reference proteome</keyword>
<reference evidence="3 4" key="1">
    <citation type="submission" date="2019-02" db="EMBL/GenBank/DDBJ databases">
        <title>Deep-cultivation of Planctomycetes and their phenomic and genomic characterization uncovers novel biology.</title>
        <authorList>
            <person name="Wiegand S."/>
            <person name="Jogler M."/>
            <person name="Boedeker C."/>
            <person name="Pinto D."/>
            <person name="Vollmers J."/>
            <person name="Rivas-Marin E."/>
            <person name="Kohn T."/>
            <person name="Peeters S.H."/>
            <person name="Heuer A."/>
            <person name="Rast P."/>
            <person name="Oberbeckmann S."/>
            <person name="Bunk B."/>
            <person name="Jeske O."/>
            <person name="Meyerdierks A."/>
            <person name="Storesund J.E."/>
            <person name="Kallscheuer N."/>
            <person name="Luecker S."/>
            <person name="Lage O.M."/>
            <person name="Pohl T."/>
            <person name="Merkel B.J."/>
            <person name="Hornburger P."/>
            <person name="Mueller R.-W."/>
            <person name="Bruemmer F."/>
            <person name="Labrenz M."/>
            <person name="Spormann A.M."/>
            <person name="Op den Camp H."/>
            <person name="Overmann J."/>
            <person name="Amann R."/>
            <person name="Jetten M.S.M."/>
            <person name="Mascher T."/>
            <person name="Medema M.H."/>
            <person name="Devos D.P."/>
            <person name="Kaster A.-K."/>
            <person name="Ovreas L."/>
            <person name="Rohde M."/>
            <person name="Galperin M.Y."/>
            <person name="Jogler C."/>
        </authorList>
    </citation>
    <scope>NUCLEOTIDE SEQUENCE [LARGE SCALE GENOMIC DNA]</scope>
    <source>
        <strain evidence="3 4">Pan265</strain>
    </source>
</reference>
<dbReference type="PANTHER" id="PTHR14359:SF6">
    <property type="entry name" value="PHOSPHOPANTOTHENOYLCYSTEINE DECARBOXYLASE"/>
    <property type="match status" value="1"/>
</dbReference>
<dbReference type="Proteomes" id="UP000320386">
    <property type="component" value="Chromosome"/>
</dbReference>
<dbReference type="GO" id="GO:0010181">
    <property type="term" value="F:FMN binding"/>
    <property type="evidence" value="ECO:0007669"/>
    <property type="project" value="TreeGrafter"/>
</dbReference>
<gene>
    <name evidence="3" type="ORF">Pan265_14880</name>
</gene>
<dbReference type="PANTHER" id="PTHR14359">
    <property type="entry name" value="HOMO-OLIGOMERIC FLAVIN CONTAINING CYS DECARBOXYLASE FAMILY"/>
    <property type="match status" value="1"/>
</dbReference>
<name>A0A518BXF4_9BACT</name>
<dbReference type="Pfam" id="PF02441">
    <property type="entry name" value="Flavoprotein"/>
    <property type="match status" value="1"/>
</dbReference>
<feature type="compositionally biased region" description="Pro residues" evidence="1">
    <location>
        <begin position="1"/>
        <end position="12"/>
    </location>
</feature>
<dbReference type="Gene3D" id="3.40.50.1950">
    <property type="entry name" value="Flavin prenyltransferase-like"/>
    <property type="match status" value="1"/>
</dbReference>
<sequence length="204" mass="21374">MNDGNPPAPPQEPDASASPLSGRRVLLAVTGGIAAYKAASLASALVKAGTELRVVMTESAQRFIGPTTFASLSGRPVITSIWQTDDRPDAQHVAVARDADLMVIAPATANTLAKIAAGLCDDPVSLAASALPAGTPLVIAPAMNADMWANPINQRNLKTLREYLPGLSMVDPESGWQACRTEGRGRMAEPETILLHVTERLSQA</sequence>
<accession>A0A518BXF4</accession>